<name>A0A3N1GAY4_9ACTN</name>
<comment type="caution">
    <text evidence="2">The sequence shown here is derived from an EMBL/GenBank/DDBJ whole genome shotgun (WGS) entry which is preliminary data.</text>
</comment>
<feature type="transmembrane region" description="Helical" evidence="1">
    <location>
        <begin position="12"/>
        <end position="33"/>
    </location>
</feature>
<sequence length="82" mass="8490">MQQRPKDDPASPVRLAVYGTCAGTAAIGLGQGLGSALFSAATARMIALAVIAALVSVAAGMVCDPILSRWQRIANLLHRRDS</sequence>
<evidence type="ECO:0000313" key="2">
    <source>
        <dbReference type="EMBL" id="ROP27390.1"/>
    </source>
</evidence>
<accession>A0A3N1GAY4</accession>
<keyword evidence="1" id="KW-0812">Transmembrane</keyword>
<organism evidence="2 3">
    <name type="scientific">Couchioplanes caeruleus</name>
    <dbReference type="NCBI Taxonomy" id="56438"/>
    <lineage>
        <taxon>Bacteria</taxon>
        <taxon>Bacillati</taxon>
        <taxon>Actinomycetota</taxon>
        <taxon>Actinomycetes</taxon>
        <taxon>Micromonosporales</taxon>
        <taxon>Micromonosporaceae</taxon>
        <taxon>Couchioplanes</taxon>
    </lineage>
</organism>
<dbReference type="EMBL" id="RJKL01000001">
    <property type="protein sequence ID" value="ROP27390.1"/>
    <property type="molecule type" value="Genomic_DNA"/>
</dbReference>
<dbReference type="RefSeq" id="WP_143163062.1">
    <property type="nucleotide sequence ID" value="NZ_RJKL01000001.1"/>
</dbReference>
<dbReference type="AlphaFoldDB" id="A0A3N1GAY4"/>
<protein>
    <submittedName>
        <fullName evidence="2">Uncharacterized protein</fullName>
    </submittedName>
</protein>
<keyword evidence="1" id="KW-1133">Transmembrane helix</keyword>
<feature type="transmembrane region" description="Helical" evidence="1">
    <location>
        <begin position="45"/>
        <end position="67"/>
    </location>
</feature>
<evidence type="ECO:0000313" key="3">
    <source>
        <dbReference type="Proteomes" id="UP000271683"/>
    </source>
</evidence>
<keyword evidence="1" id="KW-0472">Membrane</keyword>
<reference evidence="2 3" key="1">
    <citation type="submission" date="2018-11" db="EMBL/GenBank/DDBJ databases">
        <title>Sequencing the genomes of 1000 actinobacteria strains.</title>
        <authorList>
            <person name="Klenk H.-P."/>
        </authorList>
    </citation>
    <scope>NUCLEOTIDE SEQUENCE [LARGE SCALE GENOMIC DNA]</scope>
    <source>
        <strain evidence="2 3">DSM 43634</strain>
    </source>
</reference>
<evidence type="ECO:0000256" key="1">
    <source>
        <dbReference type="SAM" id="Phobius"/>
    </source>
</evidence>
<dbReference type="Proteomes" id="UP000271683">
    <property type="component" value="Unassembled WGS sequence"/>
</dbReference>
<gene>
    <name evidence="2" type="ORF">EDD30_0059</name>
</gene>
<proteinExistence type="predicted"/>